<comment type="caution">
    <text evidence="2">The sequence shown here is derived from an EMBL/GenBank/DDBJ whole genome shotgun (WGS) entry which is preliminary data.</text>
</comment>
<keyword evidence="1" id="KW-0472">Membrane</keyword>
<proteinExistence type="predicted"/>
<evidence type="ECO:0000313" key="3">
    <source>
        <dbReference type="Proteomes" id="UP000178520"/>
    </source>
</evidence>
<feature type="transmembrane region" description="Helical" evidence="1">
    <location>
        <begin position="73"/>
        <end position="96"/>
    </location>
</feature>
<feature type="transmembrane region" description="Helical" evidence="1">
    <location>
        <begin position="47"/>
        <end position="67"/>
    </location>
</feature>
<dbReference type="EMBL" id="MGJA01000003">
    <property type="protein sequence ID" value="OGM98128.1"/>
    <property type="molecule type" value="Genomic_DNA"/>
</dbReference>
<name>A0A1F8EDE9_9BACT</name>
<dbReference type="Proteomes" id="UP000178520">
    <property type="component" value="Unassembled WGS sequence"/>
</dbReference>
<keyword evidence="1" id="KW-0812">Transmembrane</keyword>
<evidence type="ECO:0000313" key="2">
    <source>
        <dbReference type="EMBL" id="OGM98128.1"/>
    </source>
</evidence>
<organism evidence="2 3">
    <name type="scientific">Candidatus Yanofskybacteria bacterium RIFCSPHIGHO2_01_FULL_41_21</name>
    <dbReference type="NCBI Taxonomy" id="1802660"/>
    <lineage>
        <taxon>Bacteria</taxon>
        <taxon>Candidatus Yanofskyibacteriota</taxon>
    </lineage>
</organism>
<accession>A0A1F8EDE9</accession>
<reference evidence="2 3" key="1">
    <citation type="journal article" date="2016" name="Nat. Commun.">
        <title>Thousands of microbial genomes shed light on interconnected biogeochemical processes in an aquifer system.</title>
        <authorList>
            <person name="Anantharaman K."/>
            <person name="Brown C.T."/>
            <person name="Hug L.A."/>
            <person name="Sharon I."/>
            <person name="Castelle C.J."/>
            <person name="Probst A.J."/>
            <person name="Thomas B.C."/>
            <person name="Singh A."/>
            <person name="Wilkins M.J."/>
            <person name="Karaoz U."/>
            <person name="Brodie E.L."/>
            <person name="Williams K.H."/>
            <person name="Hubbard S.S."/>
            <person name="Banfield J.F."/>
        </authorList>
    </citation>
    <scope>NUCLEOTIDE SEQUENCE [LARGE SCALE GENOMIC DNA]</scope>
</reference>
<evidence type="ECO:0000256" key="1">
    <source>
        <dbReference type="SAM" id="Phobius"/>
    </source>
</evidence>
<protein>
    <submittedName>
        <fullName evidence="2">Uncharacterized protein</fullName>
    </submittedName>
</protein>
<dbReference type="AlphaFoldDB" id="A0A1F8EDE9"/>
<keyword evidence="1" id="KW-1133">Transmembrane helix</keyword>
<dbReference type="STRING" id="1802660.A2735_00265"/>
<gene>
    <name evidence="2" type="ORF">A2735_00265</name>
</gene>
<sequence length="113" mass="13161">MENINVWLVILGVSLAWGLLHHKAGYYADMNKHNEAFKFLEFWRCCLNYFIALVVAYYFVSIRWGYINQGGNLYIGDFILGTIFLIGIFGWLPYFIKNITEGISAIFTKLFTK</sequence>
<feature type="transmembrane region" description="Helical" evidence="1">
    <location>
        <begin position="6"/>
        <end position="26"/>
    </location>
</feature>